<dbReference type="PANTHER" id="PTHR30055">
    <property type="entry name" value="HTH-TYPE TRANSCRIPTIONAL REGULATOR RUTR"/>
    <property type="match status" value="1"/>
</dbReference>
<dbReference type="InterPro" id="IPR050109">
    <property type="entry name" value="HTH-type_TetR-like_transc_reg"/>
</dbReference>
<protein>
    <submittedName>
        <fullName evidence="6">TetR/AcrR family transcriptional regulator</fullName>
    </submittedName>
</protein>
<proteinExistence type="predicted"/>
<reference evidence="6 7" key="1">
    <citation type="submission" date="2024-02" db="EMBL/GenBank/DDBJ databases">
        <title>Genome analysis and characterization of Microbaculum marinisediminis sp. nov., isolated from marine sediment.</title>
        <authorList>
            <person name="Du Z.-J."/>
            <person name="Ye Y.-Q."/>
            <person name="Zhang Z.-R."/>
            <person name="Yuan S.-M."/>
            <person name="Zhang X.-Y."/>
        </authorList>
    </citation>
    <scope>NUCLEOTIDE SEQUENCE [LARGE SCALE GENOMIC DNA]</scope>
    <source>
        <strain evidence="6 7">SDUM1044001</strain>
    </source>
</reference>
<feature type="DNA-binding region" description="H-T-H motif" evidence="4">
    <location>
        <begin position="30"/>
        <end position="49"/>
    </location>
</feature>
<dbReference type="SUPFAM" id="SSF46689">
    <property type="entry name" value="Homeodomain-like"/>
    <property type="match status" value="1"/>
</dbReference>
<dbReference type="GO" id="GO:0000976">
    <property type="term" value="F:transcription cis-regulatory region binding"/>
    <property type="evidence" value="ECO:0007669"/>
    <property type="project" value="TreeGrafter"/>
</dbReference>
<dbReference type="Proteomes" id="UP001378188">
    <property type="component" value="Unassembled WGS sequence"/>
</dbReference>
<keyword evidence="1" id="KW-0805">Transcription regulation</keyword>
<dbReference type="AlphaFoldDB" id="A0AAW9RUE2"/>
<evidence type="ECO:0000256" key="4">
    <source>
        <dbReference type="PROSITE-ProRule" id="PRU00335"/>
    </source>
</evidence>
<evidence type="ECO:0000256" key="1">
    <source>
        <dbReference type="ARBA" id="ARBA00023015"/>
    </source>
</evidence>
<dbReference type="InterPro" id="IPR025996">
    <property type="entry name" value="MT1864/Rv1816-like_C"/>
</dbReference>
<dbReference type="InterPro" id="IPR001647">
    <property type="entry name" value="HTH_TetR"/>
</dbReference>
<evidence type="ECO:0000256" key="2">
    <source>
        <dbReference type="ARBA" id="ARBA00023125"/>
    </source>
</evidence>
<dbReference type="GO" id="GO:0003700">
    <property type="term" value="F:DNA-binding transcription factor activity"/>
    <property type="evidence" value="ECO:0007669"/>
    <property type="project" value="TreeGrafter"/>
</dbReference>
<dbReference type="PROSITE" id="PS50977">
    <property type="entry name" value="HTH_TETR_2"/>
    <property type="match status" value="1"/>
</dbReference>
<name>A0AAW9RUE2_9HYPH</name>
<dbReference type="PRINTS" id="PR00455">
    <property type="entry name" value="HTHTETR"/>
</dbReference>
<feature type="domain" description="HTH tetR-type" evidence="5">
    <location>
        <begin position="7"/>
        <end position="67"/>
    </location>
</feature>
<dbReference type="InterPro" id="IPR009057">
    <property type="entry name" value="Homeodomain-like_sf"/>
</dbReference>
<keyword evidence="3" id="KW-0804">Transcription</keyword>
<comment type="caution">
    <text evidence="6">The sequence shown here is derived from an EMBL/GenBank/DDBJ whole genome shotgun (WGS) entry which is preliminary data.</text>
</comment>
<gene>
    <name evidence="6" type="ORF">V3328_09310</name>
</gene>
<dbReference type="Gene3D" id="1.10.357.10">
    <property type="entry name" value="Tetracycline Repressor, domain 2"/>
    <property type="match status" value="1"/>
</dbReference>
<dbReference type="RefSeq" id="WP_340329364.1">
    <property type="nucleotide sequence ID" value="NZ_JAZHOF010000003.1"/>
</dbReference>
<sequence>MTTATNKTTGEKLVEAAADLLDSGGENAVTLRAVGMAAGLSHNAPYKHFANRNALLAAVAAASFEDLARAANAIRTSSRPPAEKMADAIGLLIDYSQRRPARYRLLFNNPETAAAGGELKERALETFEQFRSIVQECQEAGVLPDVPSQTLASLIFASAHGLLAMEGNGQMHPEKGLSDVATSMELLLDLLSPNGKSRR</sequence>
<organism evidence="6 7">
    <name type="scientific">Microbaculum marinum</name>
    <dbReference type="NCBI Taxonomy" id="1764581"/>
    <lineage>
        <taxon>Bacteria</taxon>
        <taxon>Pseudomonadati</taxon>
        <taxon>Pseudomonadota</taxon>
        <taxon>Alphaproteobacteria</taxon>
        <taxon>Hyphomicrobiales</taxon>
        <taxon>Tepidamorphaceae</taxon>
        <taxon>Microbaculum</taxon>
    </lineage>
</organism>
<evidence type="ECO:0000259" key="5">
    <source>
        <dbReference type="PROSITE" id="PS50977"/>
    </source>
</evidence>
<accession>A0AAW9RUE2</accession>
<dbReference type="Pfam" id="PF00440">
    <property type="entry name" value="TetR_N"/>
    <property type="match status" value="1"/>
</dbReference>
<evidence type="ECO:0000313" key="7">
    <source>
        <dbReference type="Proteomes" id="UP001378188"/>
    </source>
</evidence>
<evidence type="ECO:0000313" key="6">
    <source>
        <dbReference type="EMBL" id="MEJ8571668.1"/>
    </source>
</evidence>
<keyword evidence="7" id="KW-1185">Reference proteome</keyword>
<dbReference type="SUPFAM" id="SSF48498">
    <property type="entry name" value="Tetracyclin repressor-like, C-terminal domain"/>
    <property type="match status" value="1"/>
</dbReference>
<keyword evidence="2 4" id="KW-0238">DNA-binding</keyword>
<dbReference type="PANTHER" id="PTHR30055:SF234">
    <property type="entry name" value="HTH-TYPE TRANSCRIPTIONAL REGULATOR BETI"/>
    <property type="match status" value="1"/>
</dbReference>
<dbReference type="EMBL" id="JAZHOF010000003">
    <property type="protein sequence ID" value="MEJ8571668.1"/>
    <property type="molecule type" value="Genomic_DNA"/>
</dbReference>
<dbReference type="InterPro" id="IPR036271">
    <property type="entry name" value="Tet_transcr_reg_TetR-rel_C_sf"/>
</dbReference>
<dbReference type="Pfam" id="PF13305">
    <property type="entry name" value="TetR_C_33"/>
    <property type="match status" value="1"/>
</dbReference>
<evidence type="ECO:0000256" key="3">
    <source>
        <dbReference type="ARBA" id="ARBA00023163"/>
    </source>
</evidence>